<evidence type="ECO:0000313" key="3">
    <source>
        <dbReference type="EMBL" id="HIW80768.1"/>
    </source>
</evidence>
<gene>
    <name evidence="3" type="ORF">H9742_04430</name>
</gene>
<reference evidence="3" key="1">
    <citation type="journal article" date="2021" name="PeerJ">
        <title>Extensive microbial diversity within the chicken gut microbiome revealed by metagenomics and culture.</title>
        <authorList>
            <person name="Gilroy R."/>
            <person name="Ravi A."/>
            <person name="Getino M."/>
            <person name="Pursley I."/>
            <person name="Horton D.L."/>
            <person name="Alikhan N.F."/>
            <person name="Baker D."/>
            <person name="Gharbi K."/>
            <person name="Hall N."/>
            <person name="Watson M."/>
            <person name="Adriaenssens E.M."/>
            <person name="Foster-Nyarko E."/>
            <person name="Jarju S."/>
            <person name="Secka A."/>
            <person name="Antonio M."/>
            <person name="Oren A."/>
            <person name="Chaudhuri R.R."/>
            <person name="La Ragione R."/>
            <person name="Hildebrand F."/>
            <person name="Pallen M.J."/>
        </authorList>
    </citation>
    <scope>NUCLEOTIDE SEQUENCE</scope>
    <source>
        <strain evidence="3">CHK195-6426</strain>
    </source>
</reference>
<proteinExistence type="predicted"/>
<evidence type="ECO:0000256" key="1">
    <source>
        <dbReference type="SAM" id="Phobius"/>
    </source>
</evidence>
<evidence type="ECO:0000313" key="4">
    <source>
        <dbReference type="Proteomes" id="UP000824265"/>
    </source>
</evidence>
<feature type="transmembrane region" description="Helical" evidence="1">
    <location>
        <begin position="109"/>
        <end position="136"/>
    </location>
</feature>
<dbReference type="AlphaFoldDB" id="A0A9D1R5A0"/>
<dbReference type="Proteomes" id="UP000824265">
    <property type="component" value="Unassembled WGS sequence"/>
</dbReference>
<keyword evidence="1" id="KW-0812">Transmembrane</keyword>
<name>A0A9D1R5A0_9FIRM</name>
<dbReference type="InterPro" id="IPR021994">
    <property type="entry name" value="DUF3592"/>
</dbReference>
<comment type="caution">
    <text evidence="3">The sequence shown here is derived from an EMBL/GenBank/DDBJ whole genome shotgun (WGS) entry which is preliminary data.</text>
</comment>
<keyword evidence="1" id="KW-1133">Transmembrane helix</keyword>
<keyword evidence="1" id="KW-0472">Membrane</keyword>
<dbReference type="Pfam" id="PF12158">
    <property type="entry name" value="DUF3592"/>
    <property type="match status" value="1"/>
</dbReference>
<accession>A0A9D1R5A0</accession>
<evidence type="ECO:0000259" key="2">
    <source>
        <dbReference type="Pfam" id="PF12158"/>
    </source>
</evidence>
<sequence>MKKNNIVLKLVFGILAVVGFIFFIVGIILLVSSIRFQEEAVEVSAEITQIESYRDIDGDISHRVYVTYSYGGKTYENVNLQEYSSGMYEGKEITLLVQPDDPYNVSTGLINILIGGIFVGIGFIFLLICIIALILFARRNRKKKRLLEAGQLQQ</sequence>
<organism evidence="3 4">
    <name type="scientific">Candidatus Acetatifactor stercoripullorum</name>
    <dbReference type="NCBI Taxonomy" id="2838414"/>
    <lineage>
        <taxon>Bacteria</taxon>
        <taxon>Bacillati</taxon>
        <taxon>Bacillota</taxon>
        <taxon>Clostridia</taxon>
        <taxon>Lachnospirales</taxon>
        <taxon>Lachnospiraceae</taxon>
        <taxon>Acetatifactor</taxon>
    </lineage>
</organism>
<feature type="transmembrane region" description="Helical" evidence="1">
    <location>
        <begin position="7"/>
        <end position="31"/>
    </location>
</feature>
<feature type="domain" description="DUF3592" evidence="2">
    <location>
        <begin position="44"/>
        <end position="104"/>
    </location>
</feature>
<dbReference type="EMBL" id="DXGH01000025">
    <property type="protein sequence ID" value="HIW80768.1"/>
    <property type="molecule type" value="Genomic_DNA"/>
</dbReference>
<reference evidence="3" key="2">
    <citation type="submission" date="2021-04" db="EMBL/GenBank/DDBJ databases">
        <authorList>
            <person name="Gilroy R."/>
        </authorList>
    </citation>
    <scope>NUCLEOTIDE SEQUENCE</scope>
    <source>
        <strain evidence="3">CHK195-6426</strain>
    </source>
</reference>
<protein>
    <submittedName>
        <fullName evidence="3">DUF3592 domain-containing protein</fullName>
    </submittedName>
</protein>